<proteinExistence type="predicted"/>
<accession>A0ACA9MDT3</accession>
<gene>
    <name evidence="1" type="ORF">ACOLOM_LOCUS6106</name>
</gene>
<keyword evidence="2" id="KW-1185">Reference proteome</keyword>
<dbReference type="EMBL" id="CAJVPT010012109">
    <property type="protein sequence ID" value="CAG8584964.1"/>
    <property type="molecule type" value="Genomic_DNA"/>
</dbReference>
<organism evidence="1 2">
    <name type="scientific">Acaulospora colombiana</name>
    <dbReference type="NCBI Taxonomy" id="27376"/>
    <lineage>
        <taxon>Eukaryota</taxon>
        <taxon>Fungi</taxon>
        <taxon>Fungi incertae sedis</taxon>
        <taxon>Mucoromycota</taxon>
        <taxon>Glomeromycotina</taxon>
        <taxon>Glomeromycetes</taxon>
        <taxon>Diversisporales</taxon>
        <taxon>Acaulosporaceae</taxon>
        <taxon>Acaulospora</taxon>
    </lineage>
</organism>
<evidence type="ECO:0000313" key="2">
    <source>
        <dbReference type="Proteomes" id="UP000789525"/>
    </source>
</evidence>
<reference evidence="1" key="1">
    <citation type="submission" date="2021-06" db="EMBL/GenBank/DDBJ databases">
        <authorList>
            <person name="Kallberg Y."/>
            <person name="Tangrot J."/>
            <person name="Rosling A."/>
        </authorList>
    </citation>
    <scope>NUCLEOTIDE SEQUENCE</scope>
    <source>
        <strain evidence="1">CL356</strain>
    </source>
</reference>
<comment type="caution">
    <text evidence="1">The sequence shown here is derived from an EMBL/GenBank/DDBJ whole genome shotgun (WGS) entry which is preliminary data.</text>
</comment>
<protein>
    <submittedName>
        <fullName evidence="1">2837_t:CDS:1</fullName>
    </submittedName>
</protein>
<sequence length="48" mass="5670">RSIMRSIPLVIGNNRKPLRRWRHQEANQVLHQASQYSLEADDEALDTR</sequence>
<evidence type="ECO:0000313" key="1">
    <source>
        <dbReference type="EMBL" id="CAG8584964.1"/>
    </source>
</evidence>
<name>A0ACA9MDT3_9GLOM</name>
<dbReference type="Proteomes" id="UP000789525">
    <property type="component" value="Unassembled WGS sequence"/>
</dbReference>
<feature type="non-terminal residue" evidence="1">
    <location>
        <position position="1"/>
    </location>
</feature>